<evidence type="ECO:0000313" key="1">
    <source>
        <dbReference type="Proteomes" id="UP000887575"/>
    </source>
</evidence>
<organism evidence="1 2">
    <name type="scientific">Mesorhabditis belari</name>
    <dbReference type="NCBI Taxonomy" id="2138241"/>
    <lineage>
        <taxon>Eukaryota</taxon>
        <taxon>Metazoa</taxon>
        <taxon>Ecdysozoa</taxon>
        <taxon>Nematoda</taxon>
        <taxon>Chromadorea</taxon>
        <taxon>Rhabditida</taxon>
        <taxon>Rhabditina</taxon>
        <taxon>Rhabditomorpha</taxon>
        <taxon>Rhabditoidea</taxon>
        <taxon>Rhabditidae</taxon>
        <taxon>Mesorhabditinae</taxon>
        <taxon>Mesorhabditis</taxon>
    </lineage>
</organism>
<accession>A0AAF3ET36</accession>
<dbReference type="WBParaSite" id="MBELARI_LOCUS17313">
    <property type="protein sequence ID" value="MBELARI_LOCUS17313"/>
    <property type="gene ID" value="MBELARI_LOCUS17313"/>
</dbReference>
<reference evidence="2" key="1">
    <citation type="submission" date="2024-02" db="UniProtKB">
        <authorList>
            <consortium name="WormBaseParasite"/>
        </authorList>
    </citation>
    <scope>IDENTIFICATION</scope>
</reference>
<sequence length="113" mass="12819">MEEMVIERREGVFEEKQILRGIFEYNIGAGRFNIGAALRHRRWSLASISTLVARFDIDAGRSLRHRLWSLASTSTLVARFEIDAGPSQIDAAPFQIDAAPFQIDAGRLQWTTR</sequence>
<evidence type="ECO:0000313" key="2">
    <source>
        <dbReference type="WBParaSite" id="MBELARI_LOCUS17313"/>
    </source>
</evidence>
<name>A0AAF3ET36_9BILA</name>
<protein>
    <submittedName>
        <fullName evidence="2">Uncharacterized protein</fullName>
    </submittedName>
</protein>
<proteinExistence type="predicted"/>
<dbReference type="Proteomes" id="UP000887575">
    <property type="component" value="Unassembled WGS sequence"/>
</dbReference>
<keyword evidence="1" id="KW-1185">Reference proteome</keyword>
<dbReference type="AlphaFoldDB" id="A0AAF3ET36"/>